<reference evidence="2 3" key="1">
    <citation type="submission" date="2023-06" db="EMBL/GenBank/DDBJ databases">
        <authorList>
            <person name="Yushchuk O."/>
            <person name="Binda E."/>
            <person name="Ruckert-Reed C."/>
            <person name="Fedorenko V."/>
            <person name="Kalinowski J."/>
            <person name="Marinelli F."/>
        </authorList>
    </citation>
    <scope>NUCLEOTIDE SEQUENCE [LARGE SCALE GENOMIC DNA]</scope>
    <source>
        <strain evidence="2 3">NRRL 3884</strain>
    </source>
</reference>
<dbReference type="Proteomes" id="UP001240150">
    <property type="component" value="Chromosome"/>
</dbReference>
<gene>
    <name evidence="2" type="ORF">ACTOB_002738</name>
</gene>
<keyword evidence="1" id="KW-1133">Transmembrane helix</keyword>
<feature type="transmembrane region" description="Helical" evidence="1">
    <location>
        <begin position="110"/>
        <end position="128"/>
    </location>
</feature>
<accession>A0ABY8WMI6</accession>
<keyword evidence="3" id="KW-1185">Reference proteome</keyword>
<name>A0ABY8WMI6_9ACTN</name>
<dbReference type="RefSeq" id="WP_284920538.1">
    <property type="nucleotide sequence ID" value="NZ_CP126980.1"/>
</dbReference>
<evidence type="ECO:0000256" key="1">
    <source>
        <dbReference type="SAM" id="Phobius"/>
    </source>
</evidence>
<feature type="transmembrane region" description="Helical" evidence="1">
    <location>
        <begin position="29"/>
        <end position="52"/>
    </location>
</feature>
<evidence type="ECO:0000313" key="3">
    <source>
        <dbReference type="Proteomes" id="UP001240150"/>
    </source>
</evidence>
<keyword evidence="1" id="KW-0812">Transmembrane</keyword>
<sequence>MTLYFDLPRTTPVTADPSPWRDCRPSPRLAQAAVGSGFLAVLLLAATVWSIVLGDAGAALACGVAVLILGHLFGLLLHLWVRPHNTGDRMRITRIDDGTPGLTFGYSGRLYYWYASFLTLLTLAQAALAFRTPLLLAGALLTGAGLYVLLRHAPGRLALTPDGVYHHGVWTQQFLPWQAIREILPGEQARIPVIALPAVTAAEPPVPSPADAFPVGDHAEATAPEIRTRRSWFRAPDRVTIQVPWLAADPALVLRTLRWYHANPAHRFELSFQIAVDRARQRAWYLH</sequence>
<organism evidence="2 3">
    <name type="scientific">Actinoplanes oblitus</name>
    <dbReference type="NCBI Taxonomy" id="3040509"/>
    <lineage>
        <taxon>Bacteria</taxon>
        <taxon>Bacillati</taxon>
        <taxon>Actinomycetota</taxon>
        <taxon>Actinomycetes</taxon>
        <taxon>Micromonosporales</taxon>
        <taxon>Micromonosporaceae</taxon>
        <taxon>Actinoplanes</taxon>
    </lineage>
</organism>
<keyword evidence="1" id="KW-0472">Membrane</keyword>
<feature type="transmembrane region" description="Helical" evidence="1">
    <location>
        <begin position="58"/>
        <end position="81"/>
    </location>
</feature>
<dbReference type="EMBL" id="CP126980">
    <property type="protein sequence ID" value="WIM99099.1"/>
    <property type="molecule type" value="Genomic_DNA"/>
</dbReference>
<feature type="transmembrane region" description="Helical" evidence="1">
    <location>
        <begin position="134"/>
        <end position="150"/>
    </location>
</feature>
<evidence type="ECO:0000313" key="2">
    <source>
        <dbReference type="EMBL" id="WIM99099.1"/>
    </source>
</evidence>
<proteinExistence type="predicted"/>
<protein>
    <submittedName>
        <fullName evidence="2">Uncharacterized protein</fullName>
    </submittedName>
</protein>